<dbReference type="SUPFAM" id="SSF53633">
    <property type="entry name" value="Carbamate kinase-like"/>
    <property type="match status" value="1"/>
</dbReference>
<evidence type="ECO:0000259" key="10">
    <source>
        <dbReference type="Pfam" id="PF00696"/>
    </source>
</evidence>
<feature type="site" description="Transition state stabilizer" evidence="9">
    <location>
        <position position="216"/>
    </location>
</feature>
<proteinExistence type="inferred from homology"/>
<reference evidence="11 12" key="1">
    <citation type="submission" date="2021-05" db="EMBL/GenBank/DDBJ databases">
        <title>Novel Bacillus species.</title>
        <authorList>
            <person name="Liu G."/>
        </authorList>
    </citation>
    <scope>NUCLEOTIDE SEQUENCE [LARGE SCALE GENOMIC DNA]</scope>
    <source>
        <strain evidence="11 12">FJAT-49682</strain>
    </source>
</reference>
<accession>A0A942UJJ6</accession>
<dbReference type="AlphaFoldDB" id="A0A942UJJ6"/>
<dbReference type="GO" id="GO:0003991">
    <property type="term" value="F:acetylglutamate kinase activity"/>
    <property type="evidence" value="ECO:0007669"/>
    <property type="project" value="UniProtKB-UniRule"/>
</dbReference>
<feature type="binding site" evidence="9">
    <location>
        <position position="63"/>
    </location>
    <ligand>
        <name>substrate</name>
    </ligand>
</feature>
<evidence type="ECO:0000256" key="9">
    <source>
        <dbReference type="HAMAP-Rule" id="MF_00082"/>
    </source>
</evidence>
<organism evidence="11 12">
    <name type="scientific">Lederbergia citrea</name>
    <dbReference type="NCBI Taxonomy" id="2833581"/>
    <lineage>
        <taxon>Bacteria</taxon>
        <taxon>Bacillati</taxon>
        <taxon>Bacillota</taxon>
        <taxon>Bacilli</taxon>
        <taxon>Bacillales</taxon>
        <taxon>Bacillaceae</taxon>
        <taxon>Lederbergia</taxon>
    </lineage>
</organism>
<feature type="domain" description="Aspartate/glutamate/uridylate kinase" evidence="10">
    <location>
        <begin position="4"/>
        <end position="235"/>
    </location>
</feature>
<evidence type="ECO:0000256" key="3">
    <source>
        <dbReference type="ARBA" id="ARBA00022605"/>
    </source>
</evidence>
<name>A0A942UJJ6_9BACI</name>
<dbReference type="PANTHER" id="PTHR23342">
    <property type="entry name" value="N-ACETYLGLUTAMATE SYNTHASE"/>
    <property type="match status" value="1"/>
</dbReference>
<keyword evidence="7 9" id="KW-0067">ATP-binding</keyword>
<dbReference type="InterPro" id="IPR004662">
    <property type="entry name" value="AcgluKinase_fam"/>
</dbReference>
<dbReference type="InterPro" id="IPR037528">
    <property type="entry name" value="ArgB"/>
</dbReference>
<dbReference type="InterPro" id="IPR001048">
    <property type="entry name" value="Asp/Glu/Uridylate_kinase"/>
</dbReference>
<evidence type="ECO:0000256" key="6">
    <source>
        <dbReference type="ARBA" id="ARBA00022777"/>
    </source>
</evidence>
<evidence type="ECO:0000256" key="4">
    <source>
        <dbReference type="ARBA" id="ARBA00022679"/>
    </source>
</evidence>
<keyword evidence="12" id="KW-1185">Reference proteome</keyword>
<dbReference type="GO" id="GO:0005737">
    <property type="term" value="C:cytoplasm"/>
    <property type="evidence" value="ECO:0007669"/>
    <property type="project" value="UniProtKB-SubCell"/>
</dbReference>
<dbReference type="EMBL" id="JAGYPN010000001">
    <property type="protein sequence ID" value="MBS4221855.1"/>
    <property type="molecule type" value="Genomic_DNA"/>
</dbReference>
<feature type="binding site" evidence="9">
    <location>
        <begin position="41"/>
        <end position="42"/>
    </location>
    <ligand>
        <name>substrate</name>
    </ligand>
</feature>
<dbReference type="PIRSF" id="PIRSF000728">
    <property type="entry name" value="NAGK"/>
    <property type="match status" value="1"/>
</dbReference>
<keyword evidence="9" id="KW-0963">Cytoplasm</keyword>
<comment type="function">
    <text evidence="9">Catalyzes the ATP-dependent phosphorylation of N-acetyl-L-glutamate.</text>
</comment>
<dbReference type="Pfam" id="PF00696">
    <property type="entry name" value="AA_kinase"/>
    <property type="match status" value="1"/>
</dbReference>
<evidence type="ECO:0000256" key="5">
    <source>
        <dbReference type="ARBA" id="ARBA00022741"/>
    </source>
</evidence>
<dbReference type="HAMAP" id="MF_00082">
    <property type="entry name" value="ArgB"/>
    <property type="match status" value="1"/>
</dbReference>
<dbReference type="GO" id="GO:0005524">
    <property type="term" value="F:ATP binding"/>
    <property type="evidence" value="ECO:0007669"/>
    <property type="project" value="UniProtKB-UniRule"/>
</dbReference>
<dbReference type="EC" id="2.7.2.8" evidence="9"/>
<comment type="caution">
    <text evidence="11">The sequence shown here is derived from an EMBL/GenBank/DDBJ whole genome shotgun (WGS) entry which is preliminary data.</text>
</comment>
<dbReference type="InterPro" id="IPR036393">
    <property type="entry name" value="AceGlu_kinase-like_sf"/>
</dbReference>
<keyword evidence="6 9" id="KW-0418">Kinase</keyword>
<gene>
    <name evidence="9 11" type="primary">argB</name>
    <name evidence="11" type="ORF">KHA91_03670</name>
</gene>
<dbReference type="RefSeq" id="WP_213096845.1">
    <property type="nucleotide sequence ID" value="NZ_JAGYPN010000001.1"/>
</dbReference>
<evidence type="ECO:0000313" key="12">
    <source>
        <dbReference type="Proteomes" id="UP000676456"/>
    </source>
</evidence>
<dbReference type="FunFam" id="3.40.1160.10:FF:000004">
    <property type="entry name" value="Acetylglutamate kinase"/>
    <property type="match status" value="1"/>
</dbReference>
<comment type="subcellular location">
    <subcellularLocation>
        <location evidence="9">Cytoplasm</location>
    </subcellularLocation>
</comment>
<evidence type="ECO:0000256" key="2">
    <source>
        <dbReference type="ARBA" id="ARBA00022571"/>
    </source>
</evidence>
<dbReference type="Gene3D" id="3.40.1160.10">
    <property type="entry name" value="Acetylglutamate kinase-like"/>
    <property type="match status" value="1"/>
</dbReference>
<evidence type="ECO:0000313" key="11">
    <source>
        <dbReference type="EMBL" id="MBS4221855.1"/>
    </source>
</evidence>
<sequence length="259" mass="27623">MDGIVVIKCGGSMIDSLSKDFYEGIREMQNNGYKPIIVHGGGPAINQLLEDLSIESEFVNGLRKTTDDVMNVVEMVLSGTMTNKLVRQLQKHGITSIGITGSDGGLMYAKAKDIEKLGLVGEITHVNQDLLFNLISIGLVPVISPIAMSSDSEDYYNINADTAAAAVAVAVKAEKLLFVTDVPGVLKDSKIIEQATTIEIMSLIDDGTISGGMIPKVMAAIHSLEGGMNEVMIVSGQTHLLDGSKINGTTIQREMEAVK</sequence>
<dbReference type="PANTHER" id="PTHR23342:SF0">
    <property type="entry name" value="N-ACETYLGLUTAMATE SYNTHASE, MITOCHONDRIAL"/>
    <property type="match status" value="1"/>
</dbReference>
<dbReference type="InterPro" id="IPR001057">
    <property type="entry name" value="Glu/AcGlu_kinase"/>
</dbReference>
<comment type="similarity">
    <text evidence="9">Belongs to the acetylglutamate kinase family. ArgB subfamily.</text>
</comment>
<dbReference type="NCBIfam" id="TIGR00761">
    <property type="entry name" value="argB"/>
    <property type="match status" value="1"/>
</dbReference>
<dbReference type="CDD" id="cd04238">
    <property type="entry name" value="AAK_NAGK-like"/>
    <property type="match status" value="1"/>
</dbReference>
<dbReference type="PRINTS" id="PR00474">
    <property type="entry name" value="GLU5KINASE"/>
</dbReference>
<dbReference type="Proteomes" id="UP000676456">
    <property type="component" value="Unassembled WGS sequence"/>
</dbReference>
<keyword evidence="4 9" id="KW-0808">Transferase</keyword>
<keyword evidence="5 9" id="KW-0547">Nucleotide-binding</keyword>
<protein>
    <recommendedName>
        <fullName evidence="9">Acetylglutamate kinase</fullName>
        <ecNumber evidence="9">2.7.2.8</ecNumber>
    </recommendedName>
    <alternativeName>
        <fullName evidence="9">N-acetyl-L-glutamate 5-phosphotransferase</fullName>
    </alternativeName>
    <alternativeName>
        <fullName evidence="9">NAG kinase</fullName>
        <shortName evidence="9">NAGK</shortName>
    </alternativeName>
</protein>
<feature type="binding site" evidence="9">
    <location>
        <position position="157"/>
    </location>
    <ligand>
        <name>substrate</name>
    </ligand>
</feature>
<evidence type="ECO:0000256" key="1">
    <source>
        <dbReference type="ARBA" id="ARBA00004828"/>
    </source>
</evidence>
<dbReference type="GO" id="GO:0042450">
    <property type="term" value="P:L-arginine biosynthetic process via ornithine"/>
    <property type="evidence" value="ECO:0007669"/>
    <property type="project" value="UniProtKB-UniRule"/>
</dbReference>
<comment type="pathway">
    <text evidence="1 9">Amino-acid biosynthesis; L-arginine biosynthesis; N(2)-acetyl-L-ornithine from L-glutamate: step 2/4.</text>
</comment>
<keyword evidence="3 9" id="KW-0028">Amino-acid biosynthesis</keyword>
<keyword evidence="2 9" id="KW-0055">Arginine biosynthesis</keyword>
<evidence type="ECO:0000256" key="8">
    <source>
        <dbReference type="ARBA" id="ARBA00048141"/>
    </source>
</evidence>
<feature type="site" description="Transition state stabilizer" evidence="9">
    <location>
        <position position="8"/>
    </location>
</feature>
<evidence type="ECO:0000256" key="7">
    <source>
        <dbReference type="ARBA" id="ARBA00022840"/>
    </source>
</evidence>
<comment type="catalytic activity">
    <reaction evidence="8 9">
        <text>N-acetyl-L-glutamate + ATP = N-acetyl-L-glutamyl 5-phosphate + ADP</text>
        <dbReference type="Rhea" id="RHEA:14629"/>
        <dbReference type="ChEBI" id="CHEBI:30616"/>
        <dbReference type="ChEBI" id="CHEBI:44337"/>
        <dbReference type="ChEBI" id="CHEBI:57936"/>
        <dbReference type="ChEBI" id="CHEBI:456216"/>
        <dbReference type="EC" id="2.7.2.8"/>
    </reaction>
</comment>